<dbReference type="EC" id="2.7.11.1" evidence="1"/>
<evidence type="ECO:0000256" key="6">
    <source>
        <dbReference type="ARBA" id="ARBA00022840"/>
    </source>
</evidence>
<evidence type="ECO:0000256" key="8">
    <source>
        <dbReference type="SAM" id="MobiDB-lite"/>
    </source>
</evidence>
<feature type="compositionally biased region" description="Low complexity" evidence="8">
    <location>
        <begin position="370"/>
        <end position="380"/>
    </location>
</feature>
<dbReference type="PROSITE" id="PS00109">
    <property type="entry name" value="PROTEIN_KINASE_TYR"/>
    <property type="match status" value="1"/>
</dbReference>
<dbReference type="Proteomes" id="UP000622245">
    <property type="component" value="Unassembled WGS sequence"/>
</dbReference>
<evidence type="ECO:0000313" key="11">
    <source>
        <dbReference type="Proteomes" id="UP000622245"/>
    </source>
</evidence>
<evidence type="ECO:0000256" key="4">
    <source>
        <dbReference type="ARBA" id="ARBA00022741"/>
    </source>
</evidence>
<dbReference type="CDD" id="cd14014">
    <property type="entry name" value="STKc_PknB_like"/>
    <property type="match status" value="1"/>
</dbReference>
<keyword evidence="2 10" id="KW-0723">Serine/threonine-protein kinase</keyword>
<organism evidence="10 11">
    <name type="scientific">Micromonospora tarensis</name>
    <dbReference type="NCBI Taxonomy" id="2806100"/>
    <lineage>
        <taxon>Bacteria</taxon>
        <taxon>Bacillati</taxon>
        <taxon>Actinomycetota</taxon>
        <taxon>Actinomycetes</taxon>
        <taxon>Micromonosporales</taxon>
        <taxon>Micromonosporaceae</taxon>
        <taxon>Micromonospora</taxon>
    </lineage>
</organism>
<dbReference type="InterPro" id="IPR017441">
    <property type="entry name" value="Protein_kinase_ATP_BS"/>
</dbReference>
<evidence type="ECO:0000256" key="3">
    <source>
        <dbReference type="ARBA" id="ARBA00022679"/>
    </source>
</evidence>
<sequence length="480" mass="49896">MKAALHPGRLLARRYRLLDQIGAGGMSVIWRARDEVLDRLVALKVLAPSLAADARFRGMVREEARAAAQLVHPHLTSVHDYGETVDPDGSITSFVVMELLSGEELKLRLTEGPLPWAEAVQVGAQVAEALAAAHRLGIVHRDITPGNVMMTGTGVKVLDFGIATRIGAPDEDEDGETFGTPAYVAPERLDGAPAQPSTDVYSLGVLLYEALTGRVPYPADTWDQLSAALANGPPPTLAELPELPAPVAEICLRSLARNPADRPTARQVATALRDHLLPADPPTATVRVPTEPPQPQPTAGTPAAVTATGLPGESVAASGWSARRLALLLVLAVGVTLAVVALLPEQQPARRAQPTVGPTATPSSDPPAPTTAASSAAPSTRPGTGSPSAKPGTLTEAANRVDGLIGAGLSAGQIRDDVALDLRNELRNLTVAVSSGREELAPPVARLREKVTVRLGEGGISPAYAARLDAAIIELGAARV</sequence>
<dbReference type="PROSITE" id="PS00107">
    <property type="entry name" value="PROTEIN_KINASE_ATP"/>
    <property type="match status" value="1"/>
</dbReference>
<name>A0ABS1YMP5_9ACTN</name>
<dbReference type="InterPro" id="IPR008266">
    <property type="entry name" value="Tyr_kinase_AS"/>
</dbReference>
<keyword evidence="11" id="KW-1185">Reference proteome</keyword>
<feature type="region of interest" description="Disordered" evidence="8">
    <location>
        <begin position="348"/>
        <end position="394"/>
    </location>
</feature>
<comment type="caution">
    <text evidence="10">The sequence shown here is derived from an EMBL/GenBank/DDBJ whole genome shotgun (WGS) entry which is preliminary data.</text>
</comment>
<dbReference type="EMBL" id="JAEVHL010000193">
    <property type="protein sequence ID" value="MBM0278689.1"/>
    <property type="molecule type" value="Genomic_DNA"/>
</dbReference>
<dbReference type="Pfam" id="PF00069">
    <property type="entry name" value="Pkinase"/>
    <property type="match status" value="1"/>
</dbReference>
<reference evidence="10 11" key="1">
    <citation type="submission" date="2021-01" db="EMBL/GenBank/DDBJ databases">
        <title>Draft genome sequence of Micromonospora sp. strain STR1s_6.</title>
        <authorList>
            <person name="Karlyshev A."/>
            <person name="Jawad R."/>
        </authorList>
    </citation>
    <scope>NUCLEOTIDE SEQUENCE [LARGE SCALE GENOMIC DNA]</scope>
    <source>
        <strain evidence="10 11">STR1S-6</strain>
    </source>
</reference>
<dbReference type="PROSITE" id="PS50011">
    <property type="entry name" value="PROTEIN_KINASE_DOM"/>
    <property type="match status" value="1"/>
</dbReference>
<evidence type="ECO:0000256" key="5">
    <source>
        <dbReference type="ARBA" id="ARBA00022777"/>
    </source>
</evidence>
<feature type="binding site" evidence="7">
    <location>
        <position position="44"/>
    </location>
    <ligand>
        <name>ATP</name>
        <dbReference type="ChEBI" id="CHEBI:30616"/>
    </ligand>
</feature>
<accession>A0ABS1YMP5</accession>
<keyword evidence="4 7" id="KW-0547">Nucleotide-binding</keyword>
<feature type="compositionally biased region" description="Low complexity" evidence="8">
    <location>
        <begin position="297"/>
        <end position="307"/>
    </location>
</feature>
<dbReference type="InterPro" id="IPR000719">
    <property type="entry name" value="Prot_kinase_dom"/>
</dbReference>
<keyword evidence="3" id="KW-0808">Transferase</keyword>
<dbReference type="PANTHER" id="PTHR43289:SF6">
    <property type="entry name" value="SERINE_THREONINE-PROTEIN KINASE NEKL-3"/>
    <property type="match status" value="1"/>
</dbReference>
<dbReference type="InterPro" id="IPR011009">
    <property type="entry name" value="Kinase-like_dom_sf"/>
</dbReference>
<evidence type="ECO:0000256" key="2">
    <source>
        <dbReference type="ARBA" id="ARBA00022527"/>
    </source>
</evidence>
<keyword evidence="5 10" id="KW-0418">Kinase</keyword>
<dbReference type="PANTHER" id="PTHR43289">
    <property type="entry name" value="MITOGEN-ACTIVATED PROTEIN KINASE KINASE KINASE 20-RELATED"/>
    <property type="match status" value="1"/>
</dbReference>
<dbReference type="GO" id="GO:0004674">
    <property type="term" value="F:protein serine/threonine kinase activity"/>
    <property type="evidence" value="ECO:0007669"/>
    <property type="project" value="UniProtKB-KW"/>
</dbReference>
<proteinExistence type="predicted"/>
<evidence type="ECO:0000259" key="9">
    <source>
        <dbReference type="PROSITE" id="PS50011"/>
    </source>
</evidence>
<dbReference type="Gene3D" id="1.10.510.10">
    <property type="entry name" value="Transferase(Phosphotransferase) domain 1"/>
    <property type="match status" value="1"/>
</dbReference>
<evidence type="ECO:0000256" key="1">
    <source>
        <dbReference type="ARBA" id="ARBA00012513"/>
    </source>
</evidence>
<gene>
    <name evidence="10" type="ORF">JM949_26915</name>
</gene>
<evidence type="ECO:0000313" key="10">
    <source>
        <dbReference type="EMBL" id="MBM0278689.1"/>
    </source>
</evidence>
<keyword evidence="6 7" id="KW-0067">ATP-binding</keyword>
<feature type="region of interest" description="Disordered" evidence="8">
    <location>
        <begin position="278"/>
        <end position="307"/>
    </location>
</feature>
<dbReference type="RefSeq" id="WP_203151042.1">
    <property type="nucleotide sequence ID" value="NZ_JAEVHL010000193.1"/>
</dbReference>
<dbReference type="Gene3D" id="3.30.200.20">
    <property type="entry name" value="Phosphorylase Kinase, domain 1"/>
    <property type="match status" value="1"/>
</dbReference>
<feature type="domain" description="Protein kinase" evidence="9">
    <location>
        <begin position="15"/>
        <end position="277"/>
    </location>
</feature>
<protein>
    <recommendedName>
        <fullName evidence="1">non-specific serine/threonine protein kinase</fullName>
        <ecNumber evidence="1">2.7.11.1</ecNumber>
    </recommendedName>
</protein>
<evidence type="ECO:0000256" key="7">
    <source>
        <dbReference type="PROSITE-ProRule" id="PRU10141"/>
    </source>
</evidence>
<dbReference type="SUPFAM" id="SSF56112">
    <property type="entry name" value="Protein kinase-like (PK-like)"/>
    <property type="match status" value="1"/>
</dbReference>